<proteinExistence type="predicted"/>
<protein>
    <recommendedName>
        <fullName evidence="5">GAG-pre-integrase domain-containing protein</fullName>
    </recommendedName>
</protein>
<dbReference type="InterPro" id="IPR025724">
    <property type="entry name" value="GAG-pre-integrase_dom"/>
</dbReference>
<dbReference type="EMBL" id="DUZY01000001">
    <property type="protein sequence ID" value="DAD21080.1"/>
    <property type="molecule type" value="Genomic_DNA"/>
</dbReference>
<dbReference type="Pfam" id="PF13976">
    <property type="entry name" value="gag_pre-integrs"/>
    <property type="match status" value="1"/>
</dbReference>
<reference evidence="3 4" key="1">
    <citation type="journal article" date="2020" name="Mol. Biol. Evol.">
        <title>Distinct Expression and Methylation Patterns for Genes with Different Fates following a Single Whole-Genome Duplication in Flowering Plants.</title>
        <authorList>
            <person name="Shi T."/>
            <person name="Rahmani R.S."/>
            <person name="Gugger P.F."/>
            <person name="Wang M."/>
            <person name="Li H."/>
            <person name="Zhang Y."/>
            <person name="Li Z."/>
            <person name="Wang Q."/>
            <person name="Van de Peer Y."/>
            <person name="Marchal K."/>
            <person name="Chen J."/>
        </authorList>
    </citation>
    <scope>NUCLEOTIDE SEQUENCE [LARGE SCALE GENOMIC DNA]</scope>
    <source>
        <tissue evidence="3">Leaf</tissue>
    </source>
</reference>
<comment type="caution">
    <text evidence="3">The sequence shown here is derived from an EMBL/GenBank/DDBJ whole genome shotgun (WGS) entry which is preliminary data.</text>
</comment>
<gene>
    <name evidence="3" type="ORF">HUJ06_022543</name>
</gene>
<evidence type="ECO:0008006" key="5">
    <source>
        <dbReference type="Google" id="ProtNLM"/>
    </source>
</evidence>
<dbReference type="AlphaFoldDB" id="A0A822XL32"/>
<organism evidence="3 4">
    <name type="scientific">Nelumbo nucifera</name>
    <name type="common">Sacred lotus</name>
    <dbReference type="NCBI Taxonomy" id="4432"/>
    <lineage>
        <taxon>Eukaryota</taxon>
        <taxon>Viridiplantae</taxon>
        <taxon>Streptophyta</taxon>
        <taxon>Embryophyta</taxon>
        <taxon>Tracheophyta</taxon>
        <taxon>Spermatophyta</taxon>
        <taxon>Magnoliopsida</taxon>
        <taxon>Proteales</taxon>
        <taxon>Nelumbonaceae</taxon>
        <taxon>Nelumbo</taxon>
    </lineage>
</organism>
<accession>A0A822XL32</accession>
<dbReference type="Pfam" id="PF22936">
    <property type="entry name" value="Pol_BBD"/>
    <property type="match status" value="1"/>
</dbReference>
<evidence type="ECO:0000259" key="2">
    <source>
        <dbReference type="Pfam" id="PF22936"/>
    </source>
</evidence>
<evidence type="ECO:0000313" key="4">
    <source>
        <dbReference type="Proteomes" id="UP000607653"/>
    </source>
</evidence>
<dbReference type="Proteomes" id="UP000607653">
    <property type="component" value="Unassembled WGS sequence"/>
</dbReference>
<name>A0A822XL32_NELNU</name>
<sequence length="167" mass="18652">MENSKTQKKGVGKGKSKIKKGVTMGDNNRVQVHGIGTVVITTLTGKKFINDVMYVPGLAQNLLSLGQLMKKGYYVVFDNGSCMVHNKNDKKLMFSISMTENKMYLVMFAKLAINAFTAFSEDSMVWHRRYGHLHFCGLHVMHKLNMVVGLPLVKNDGKVCEACVYGK</sequence>
<evidence type="ECO:0000313" key="3">
    <source>
        <dbReference type="EMBL" id="DAD21080.1"/>
    </source>
</evidence>
<dbReference type="InterPro" id="IPR054722">
    <property type="entry name" value="PolX-like_BBD"/>
</dbReference>
<feature type="domain" description="GAG-pre-integrase" evidence="1">
    <location>
        <begin position="114"/>
        <end position="167"/>
    </location>
</feature>
<keyword evidence="4" id="KW-1185">Reference proteome</keyword>
<feature type="domain" description="Retrovirus-related Pol polyprotein from transposon TNT 1-94-like beta-barrel" evidence="2">
    <location>
        <begin position="18"/>
        <end position="73"/>
    </location>
</feature>
<evidence type="ECO:0000259" key="1">
    <source>
        <dbReference type="Pfam" id="PF13976"/>
    </source>
</evidence>